<gene>
    <name evidence="2" type="ORF">TH53_21960</name>
</gene>
<reference evidence="2 3" key="1">
    <citation type="submission" date="2015-01" db="EMBL/GenBank/DDBJ databases">
        <title>Draft genome sequence of Pedobacter sp. NL19 isolated from sludge of an effluent treatment pond in an abandoned uranium mine.</title>
        <authorList>
            <person name="Santos T."/>
            <person name="Caetano T."/>
            <person name="Covas C."/>
            <person name="Cruz A."/>
            <person name="Mendo S."/>
        </authorList>
    </citation>
    <scope>NUCLEOTIDE SEQUENCE [LARGE SCALE GENOMIC DNA]</scope>
    <source>
        <strain evidence="2 3">NL19</strain>
    </source>
</reference>
<sequence length="63" mass="7195">MITASIKITLNIFIDLYIKIVLVFLLSNRPFPKLQLLIIGAYGFLIICISSPAYDNYGRYIIL</sequence>
<evidence type="ECO:0000256" key="1">
    <source>
        <dbReference type="SAM" id="Phobius"/>
    </source>
</evidence>
<feature type="transmembrane region" description="Helical" evidence="1">
    <location>
        <begin position="6"/>
        <end position="27"/>
    </location>
</feature>
<evidence type="ECO:0000313" key="2">
    <source>
        <dbReference type="EMBL" id="KIO75198.1"/>
    </source>
</evidence>
<proteinExistence type="predicted"/>
<organism evidence="2 3">
    <name type="scientific">Pedobacter lusitanus</name>
    <dbReference type="NCBI Taxonomy" id="1503925"/>
    <lineage>
        <taxon>Bacteria</taxon>
        <taxon>Pseudomonadati</taxon>
        <taxon>Bacteroidota</taxon>
        <taxon>Sphingobacteriia</taxon>
        <taxon>Sphingobacteriales</taxon>
        <taxon>Sphingobacteriaceae</taxon>
        <taxon>Pedobacter</taxon>
    </lineage>
</organism>
<keyword evidence="1" id="KW-0472">Membrane</keyword>
<dbReference type="EMBL" id="JXRA01000111">
    <property type="protein sequence ID" value="KIO75198.1"/>
    <property type="molecule type" value="Genomic_DNA"/>
</dbReference>
<name>A0A0D0F0N1_9SPHI</name>
<dbReference type="Proteomes" id="UP000032049">
    <property type="component" value="Unassembled WGS sequence"/>
</dbReference>
<accession>A0A0D0F0N1</accession>
<protein>
    <submittedName>
        <fullName evidence="2">Uncharacterized protein</fullName>
    </submittedName>
</protein>
<keyword evidence="1" id="KW-0812">Transmembrane</keyword>
<evidence type="ECO:0000313" key="3">
    <source>
        <dbReference type="Proteomes" id="UP000032049"/>
    </source>
</evidence>
<comment type="caution">
    <text evidence="2">The sequence shown here is derived from an EMBL/GenBank/DDBJ whole genome shotgun (WGS) entry which is preliminary data.</text>
</comment>
<feature type="transmembrane region" description="Helical" evidence="1">
    <location>
        <begin position="34"/>
        <end position="54"/>
    </location>
</feature>
<dbReference type="AlphaFoldDB" id="A0A0D0F0N1"/>
<keyword evidence="3" id="KW-1185">Reference proteome</keyword>
<keyword evidence="1" id="KW-1133">Transmembrane helix</keyword>